<sequence>MKDGCWTILSVYAPQTGCSEEEKDKFYITLDDVIRSVSEGEFPTVAGDLNGHVGTNRRGWKGRLRHGYLQHILRKEGKPQGDLQQWGSNNEIDPILIIRRPHHLQEVQEAAVAKAMNAEMGDPYEKLEEPQAEKFAFRLAKGRHRAS</sequence>
<evidence type="ECO:0000313" key="2">
    <source>
        <dbReference type="Proteomes" id="UP000271162"/>
    </source>
</evidence>
<gene>
    <name evidence="1" type="ORF">NBR_LOCUS9800</name>
</gene>
<evidence type="ECO:0000313" key="3">
    <source>
        <dbReference type="WBParaSite" id="NBR_0000979901-mRNA-1"/>
    </source>
</evidence>
<dbReference type="Proteomes" id="UP000271162">
    <property type="component" value="Unassembled WGS sequence"/>
</dbReference>
<keyword evidence="2" id="KW-1185">Reference proteome</keyword>
<reference evidence="3" key="1">
    <citation type="submission" date="2017-02" db="UniProtKB">
        <authorList>
            <consortium name="WormBaseParasite"/>
        </authorList>
    </citation>
    <scope>IDENTIFICATION</scope>
</reference>
<name>A0A0N4Y283_NIPBR</name>
<dbReference type="STRING" id="27835.A0A0N4Y283"/>
<protein>
    <submittedName>
        <fullName evidence="3">Endo/exonuclease/phosphatase domain-containing protein</fullName>
    </submittedName>
</protein>
<evidence type="ECO:0000313" key="1">
    <source>
        <dbReference type="EMBL" id="VDL73389.1"/>
    </source>
</evidence>
<dbReference type="WBParaSite" id="NBR_0000979901-mRNA-1">
    <property type="protein sequence ID" value="NBR_0000979901-mRNA-1"/>
    <property type="gene ID" value="NBR_0000979901"/>
</dbReference>
<proteinExistence type="predicted"/>
<organism evidence="3">
    <name type="scientific">Nippostrongylus brasiliensis</name>
    <name type="common">Rat hookworm</name>
    <dbReference type="NCBI Taxonomy" id="27835"/>
    <lineage>
        <taxon>Eukaryota</taxon>
        <taxon>Metazoa</taxon>
        <taxon>Ecdysozoa</taxon>
        <taxon>Nematoda</taxon>
        <taxon>Chromadorea</taxon>
        <taxon>Rhabditida</taxon>
        <taxon>Rhabditina</taxon>
        <taxon>Rhabditomorpha</taxon>
        <taxon>Strongyloidea</taxon>
        <taxon>Heligmosomidae</taxon>
        <taxon>Nippostrongylus</taxon>
    </lineage>
</organism>
<reference evidence="1 2" key="2">
    <citation type="submission" date="2018-11" db="EMBL/GenBank/DDBJ databases">
        <authorList>
            <consortium name="Pathogen Informatics"/>
        </authorList>
    </citation>
    <scope>NUCLEOTIDE SEQUENCE [LARGE SCALE GENOMIC DNA]</scope>
</reference>
<dbReference type="EMBL" id="UYSL01020199">
    <property type="protein sequence ID" value="VDL73389.1"/>
    <property type="molecule type" value="Genomic_DNA"/>
</dbReference>
<accession>A0A0N4Y283</accession>
<dbReference type="AlphaFoldDB" id="A0A0N4Y283"/>